<protein>
    <submittedName>
        <fullName evidence="1">Uncharacterized protein</fullName>
    </submittedName>
</protein>
<keyword evidence="2" id="KW-1185">Reference proteome</keyword>
<name>A0AAV5MJY7_9ROSI</name>
<dbReference type="EMBL" id="BPVZ01000320">
    <property type="protein sequence ID" value="GKV49804.1"/>
    <property type="molecule type" value="Genomic_DNA"/>
</dbReference>
<sequence>MGPVFEYASDDQFHNLRCNPFAPVLGSQSIPRFPFTHIVA</sequence>
<dbReference type="Proteomes" id="UP001054252">
    <property type="component" value="Unassembled WGS sequence"/>
</dbReference>
<dbReference type="AlphaFoldDB" id="A0AAV5MJY7"/>
<evidence type="ECO:0000313" key="2">
    <source>
        <dbReference type="Proteomes" id="UP001054252"/>
    </source>
</evidence>
<accession>A0AAV5MJY7</accession>
<evidence type="ECO:0000313" key="1">
    <source>
        <dbReference type="EMBL" id="GKV49804.1"/>
    </source>
</evidence>
<reference evidence="1 2" key="1">
    <citation type="journal article" date="2021" name="Commun. Biol.">
        <title>The genome of Shorea leprosula (Dipterocarpaceae) highlights the ecological relevance of drought in aseasonal tropical rainforests.</title>
        <authorList>
            <person name="Ng K.K.S."/>
            <person name="Kobayashi M.J."/>
            <person name="Fawcett J.A."/>
            <person name="Hatakeyama M."/>
            <person name="Paape T."/>
            <person name="Ng C.H."/>
            <person name="Ang C.C."/>
            <person name="Tnah L.H."/>
            <person name="Lee C.T."/>
            <person name="Nishiyama T."/>
            <person name="Sese J."/>
            <person name="O'Brien M.J."/>
            <person name="Copetti D."/>
            <person name="Mohd Noor M.I."/>
            <person name="Ong R.C."/>
            <person name="Putra M."/>
            <person name="Sireger I.Z."/>
            <person name="Indrioko S."/>
            <person name="Kosugi Y."/>
            <person name="Izuno A."/>
            <person name="Isagi Y."/>
            <person name="Lee S.L."/>
            <person name="Shimizu K.K."/>
        </authorList>
    </citation>
    <scope>NUCLEOTIDE SEQUENCE [LARGE SCALE GENOMIC DNA]</scope>
    <source>
        <strain evidence="1">214</strain>
    </source>
</reference>
<comment type="caution">
    <text evidence="1">The sequence shown here is derived from an EMBL/GenBank/DDBJ whole genome shotgun (WGS) entry which is preliminary data.</text>
</comment>
<organism evidence="1 2">
    <name type="scientific">Rubroshorea leprosula</name>
    <dbReference type="NCBI Taxonomy" id="152421"/>
    <lineage>
        <taxon>Eukaryota</taxon>
        <taxon>Viridiplantae</taxon>
        <taxon>Streptophyta</taxon>
        <taxon>Embryophyta</taxon>
        <taxon>Tracheophyta</taxon>
        <taxon>Spermatophyta</taxon>
        <taxon>Magnoliopsida</taxon>
        <taxon>eudicotyledons</taxon>
        <taxon>Gunneridae</taxon>
        <taxon>Pentapetalae</taxon>
        <taxon>rosids</taxon>
        <taxon>malvids</taxon>
        <taxon>Malvales</taxon>
        <taxon>Dipterocarpaceae</taxon>
        <taxon>Rubroshorea</taxon>
    </lineage>
</organism>
<gene>
    <name evidence="1" type="ORF">SLEP1_g56535</name>
</gene>
<proteinExistence type="predicted"/>